<keyword evidence="1" id="KW-1133">Transmembrane helix</keyword>
<feature type="transmembrane region" description="Helical" evidence="1">
    <location>
        <begin position="184"/>
        <end position="204"/>
    </location>
</feature>
<dbReference type="GO" id="GO:0005886">
    <property type="term" value="C:plasma membrane"/>
    <property type="evidence" value="ECO:0007669"/>
    <property type="project" value="TreeGrafter"/>
</dbReference>
<dbReference type="InterPro" id="IPR004704">
    <property type="entry name" value="PTS_IID_man"/>
</dbReference>
<dbReference type="Proteomes" id="UP000839885">
    <property type="component" value="Unassembled WGS sequence"/>
</dbReference>
<accession>A0A5U9VQT3</accession>
<proteinExistence type="predicted"/>
<name>A0A5U9VQT3_SALNE</name>
<dbReference type="Pfam" id="PF03613">
    <property type="entry name" value="EIID-AGA"/>
    <property type="match status" value="1"/>
</dbReference>
<dbReference type="InterPro" id="IPR050303">
    <property type="entry name" value="GatZ_KbaZ_carbometab"/>
</dbReference>
<dbReference type="EMBL" id="AAGVNP010000151">
    <property type="protein sequence ID" value="EBS4548391.1"/>
    <property type="molecule type" value="Genomic_DNA"/>
</dbReference>
<dbReference type="PANTHER" id="PTHR32502:SF23">
    <property type="entry name" value="TRANSPORT PROTEIN, PTS SYSTEM"/>
    <property type="match status" value="1"/>
</dbReference>
<gene>
    <name evidence="2" type="ORF">DQK32_21300</name>
</gene>
<dbReference type="AlphaFoldDB" id="A0A5U9VQT3"/>
<dbReference type="PANTHER" id="PTHR32502">
    <property type="entry name" value="N-ACETYLGALACTOSAMINE PERMEASE II COMPONENT-RELATED"/>
    <property type="match status" value="1"/>
</dbReference>
<evidence type="ECO:0000256" key="1">
    <source>
        <dbReference type="SAM" id="Phobius"/>
    </source>
</evidence>
<keyword evidence="1" id="KW-0472">Membrane</keyword>
<protein>
    <submittedName>
        <fullName evidence="2">PTS system mannose/fructose/sorbose family transporter subunit IID</fullName>
    </submittedName>
</protein>
<evidence type="ECO:0000313" key="2">
    <source>
        <dbReference type="EMBL" id="EBS4548391.1"/>
    </source>
</evidence>
<keyword evidence="1" id="KW-0812">Transmembrane</keyword>
<reference evidence="2" key="1">
    <citation type="submission" date="2018-06" db="EMBL/GenBank/DDBJ databases">
        <authorList>
            <person name="Ashton P.M."/>
            <person name="Dallman T."/>
            <person name="Nair S."/>
            <person name="De Pinna E."/>
            <person name="Peters T."/>
            <person name="Grant K."/>
        </authorList>
    </citation>
    <scope>NUCLEOTIDE SEQUENCE [LARGE SCALE GENOMIC DNA]</scope>
    <source>
        <strain evidence="2">160804</strain>
    </source>
</reference>
<dbReference type="PROSITE" id="PS51108">
    <property type="entry name" value="PTS_EIID"/>
    <property type="match status" value="1"/>
</dbReference>
<comment type="caution">
    <text evidence="2">The sequence shown here is derived from an EMBL/GenBank/DDBJ whole genome shotgun (WGS) entry which is preliminary data.</text>
</comment>
<feature type="transmembrane region" description="Helical" evidence="1">
    <location>
        <begin position="124"/>
        <end position="149"/>
    </location>
</feature>
<feature type="transmembrane region" description="Helical" evidence="1">
    <location>
        <begin position="224"/>
        <end position="244"/>
    </location>
</feature>
<feature type="transmembrane region" description="Helical" evidence="1">
    <location>
        <begin position="251"/>
        <end position="270"/>
    </location>
</feature>
<dbReference type="GO" id="GO:0009401">
    <property type="term" value="P:phosphoenolpyruvate-dependent sugar phosphotransferase system"/>
    <property type="evidence" value="ECO:0007669"/>
    <property type="project" value="InterPro"/>
</dbReference>
<organism evidence="2">
    <name type="scientific">Salmonella newport</name>
    <dbReference type="NCBI Taxonomy" id="108619"/>
    <lineage>
        <taxon>Bacteria</taxon>
        <taxon>Pseudomonadati</taxon>
        <taxon>Pseudomonadota</taxon>
        <taxon>Gammaproteobacteria</taxon>
        <taxon>Enterobacterales</taxon>
        <taxon>Enterobacteriaceae</taxon>
        <taxon>Salmonella</taxon>
    </lineage>
</organism>
<sequence length="272" mass="30211">MTTNSNTTITKRDLWNIYFRSFTMESSWNYERMMHMGYTFAMVPVIRKTCKTDEEVSEALVRHLEFFNTTPHLSTLPLGISTAMEERKMLDDNFDASSINAVKASLMGPLAGIGDSFFWGTLRIIAAGLGISLASSGSILGPLLFLLVFNIPHYFIRYFCLMGGYRLGADFFKKMEATGMMQKITYGAAILGLMVIGGMTATMVSLNVPFVIGEGNFAVPLQNILNDIMPCLLPMFAFGVMYYLLGKNIRISRILIGIVVLSIVSAYFNILG</sequence>